<keyword evidence="3" id="KW-0418">Kinase</keyword>
<sequence length="512" mass="56451">MKEYILAHDIGTGSDKAVLVDFSGKIIAAATAPYPTFYPEPAWVEQNPEDYWKAVCRTGREVVEKAGIQKSQIKGIVFSTQAQGVIPVSEDGTVLYPNITWVDGRAQKQAEHIMNRVGGKKLFTLFAGTPIMGKDCIAKITWLKEERPEIYAKTHLILDVNGYLKYKCTGRMVTELSGASSYGLDLKKKDWMSVFPLVGIDMNRLPPLVASTDIVGGLTREAAAETGLMEGTPVFGGCDDVQAATVGSGMCGDGDIHIYLGTSAWVAACSRTADKFKHGAAAIQSADKEMNLIAGITESAGANIEWLKNQFFRKEMEELGDGIYDYMDSVVADIPPGSDHLICTPWMLGERCPVSSTTTRATLFNMTMIHTREHIMRAMYEGIGYNLRWILENYRQDYGFRCDNFRIIGGGSLDKGWMQIIADITGKHFAVVKDPRNAGAVGAAMIPLIGLGVIPSFAAAKEFVPIEREYHPNPENAAIYNKLFQDYKNVYHSLEKAYRQANSARFEGTDQE</sequence>
<accession>A0A6N7X4R6</accession>
<dbReference type="InterPro" id="IPR043129">
    <property type="entry name" value="ATPase_NBD"/>
</dbReference>
<dbReference type="EMBL" id="VUNA01000006">
    <property type="protein sequence ID" value="MST70512.1"/>
    <property type="molecule type" value="Genomic_DNA"/>
</dbReference>
<proteinExistence type="inferred from homology"/>
<dbReference type="InterPro" id="IPR000577">
    <property type="entry name" value="Carb_kinase_FGGY"/>
</dbReference>
<name>A0A6N7X4R6_9FIRM</name>
<evidence type="ECO:0000256" key="2">
    <source>
        <dbReference type="ARBA" id="ARBA00022679"/>
    </source>
</evidence>
<dbReference type="SUPFAM" id="SSF53067">
    <property type="entry name" value="Actin-like ATPase domain"/>
    <property type="match status" value="2"/>
</dbReference>
<dbReference type="Pfam" id="PF00370">
    <property type="entry name" value="FGGY_N"/>
    <property type="match status" value="1"/>
</dbReference>
<gene>
    <name evidence="6" type="ORF">FYJ65_04020</name>
</gene>
<evidence type="ECO:0000259" key="4">
    <source>
        <dbReference type="Pfam" id="PF00370"/>
    </source>
</evidence>
<dbReference type="CDD" id="cd07805">
    <property type="entry name" value="ASKHA_NBD_FGGY_CvXK-like"/>
    <property type="match status" value="1"/>
</dbReference>
<keyword evidence="7" id="KW-1185">Reference proteome</keyword>
<dbReference type="GO" id="GO:0016301">
    <property type="term" value="F:kinase activity"/>
    <property type="evidence" value="ECO:0007669"/>
    <property type="project" value="UniProtKB-KW"/>
</dbReference>
<comment type="similarity">
    <text evidence="1">Belongs to the FGGY kinase family.</text>
</comment>
<keyword evidence="2" id="KW-0808">Transferase</keyword>
<organism evidence="6 7">
    <name type="scientific">Mogibacterium kristiansenii</name>
    <dbReference type="NCBI Taxonomy" id="2606708"/>
    <lineage>
        <taxon>Bacteria</taxon>
        <taxon>Bacillati</taxon>
        <taxon>Bacillota</taxon>
        <taxon>Clostridia</taxon>
        <taxon>Peptostreptococcales</taxon>
        <taxon>Anaerovoracaceae</taxon>
        <taxon>Mogibacterium</taxon>
    </lineage>
</organism>
<protein>
    <recommendedName>
        <fullName evidence="8">Xylulokinase</fullName>
    </recommendedName>
</protein>
<evidence type="ECO:0008006" key="8">
    <source>
        <dbReference type="Google" id="ProtNLM"/>
    </source>
</evidence>
<comment type="caution">
    <text evidence="6">The sequence shown here is derived from an EMBL/GenBank/DDBJ whole genome shotgun (WGS) entry which is preliminary data.</text>
</comment>
<evidence type="ECO:0000313" key="6">
    <source>
        <dbReference type="EMBL" id="MST70512.1"/>
    </source>
</evidence>
<evidence type="ECO:0000256" key="3">
    <source>
        <dbReference type="ARBA" id="ARBA00022777"/>
    </source>
</evidence>
<dbReference type="Pfam" id="PF02782">
    <property type="entry name" value="FGGY_C"/>
    <property type="match status" value="1"/>
</dbReference>
<evidence type="ECO:0000256" key="1">
    <source>
        <dbReference type="ARBA" id="ARBA00009156"/>
    </source>
</evidence>
<dbReference type="InterPro" id="IPR018485">
    <property type="entry name" value="FGGY_C"/>
</dbReference>
<feature type="domain" description="Carbohydrate kinase FGGY C-terminal" evidence="5">
    <location>
        <begin position="258"/>
        <end position="446"/>
    </location>
</feature>
<evidence type="ECO:0000313" key="7">
    <source>
        <dbReference type="Proteomes" id="UP000469424"/>
    </source>
</evidence>
<dbReference type="PANTHER" id="PTHR43095">
    <property type="entry name" value="SUGAR KINASE"/>
    <property type="match status" value="1"/>
</dbReference>
<dbReference type="InterPro" id="IPR050406">
    <property type="entry name" value="FGGY_Carb_Kinase"/>
</dbReference>
<dbReference type="RefSeq" id="WP_154554079.1">
    <property type="nucleotide sequence ID" value="NZ_VUNA01000006.1"/>
</dbReference>
<dbReference type="InterPro" id="IPR018484">
    <property type="entry name" value="FGGY_N"/>
</dbReference>
<reference evidence="6 7" key="1">
    <citation type="submission" date="2019-08" db="EMBL/GenBank/DDBJ databases">
        <title>In-depth cultivation of the pig gut microbiome towards novel bacterial diversity and tailored functional studies.</title>
        <authorList>
            <person name="Wylensek D."/>
            <person name="Hitch T.C.A."/>
            <person name="Clavel T."/>
        </authorList>
    </citation>
    <scope>NUCLEOTIDE SEQUENCE [LARGE SCALE GENOMIC DNA]</scope>
    <source>
        <strain evidence="6 7">WCA-MUC-591-APC-4B</strain>
    </source>
</reference>
<feature type="domain" description="Carbohydrate kinase FGGY N-terminal" evidence="4">
    <location>
        <begin position="4"/>
        <end position="247"/>
    </location>
</feature>
<dbReference type="AlphaFoldDB" id="A0A6N7X4R6"/>
<dbReference type="GO" id="GO:0005975">
    <property type="term" value="P:carbohydrate metabolic process"/>
    <property type="evidence" value="ECO:0007669"/>
    <property type="project" value="InterPro"/>
</dbReference>
<dbReference type="Gene3D" id="3.30.420.40">
    <property type="match status" value="2"/>
</dbReference>
<dbReference type="PIRSF" id="PIRSF000538">
    <property type="entry name" value="GlpK"/>
    <property type="match status" value="1"/>
</dbReference>
<evidence type="ECO:0000259" key="5">
    <source>
        <dbReference type="Pfam" id="PF02782"/>
    </source>
</evidence>
<dbReference type="Proteomes" id="UP000469424">
    <property type="component" value="Unassembled WGS sequence"/>
</dbReference>